<dbReference type="AlphaFoldDB" id="A0A5C6V5U0"/>
<accession>A0A5C6V5U0</accession>
<feature type="transmembrane region" description="Helical" evidence="6">
    <location>
        <begin position="117"/>
        <end position="135"/>
    </location>
</feature>
<evidence type="ECO:0000256" key="2">
    <source>
        <dbReference type="ARBA" id="ARBA00022475"/>
    </source>
</evidence>
<feature type="transmembrane region" description="Helical" evidence="6">
    <location>
        <begin position="332"/>
        <end position="353"/>
    </location>
</feature>
<protein>
    <submittedName>
        <fullName evidence="8">Flippase</fullName>
    </submittedName>
</protein>
<evidence type="ECO:0000313" key="8">
    <source>
        <dbReference type="EMBL" id="TXC80204.1"/>
    </source>
</evidence>
<evidence type="ECO:0000313" key="10">
    <source>
        <dbReference type="Proteomes" id="UP001481677"/>
    </source>
</evidence>
<dbReference type="EMBL" id="VOQS01000005">
    <property type="protein sequence ID" value="TXC80204.1"/>
    <property type="molecule type" value="Genomic_DNA"/>
</dbReference>
<evidence type="ECO:0000256" key="3">
    <source>
        <dbReference type="ARBA" id="ARBA00022692"/>
    </source>
</evidence>
<dbReference type="Pfam" id="PF01943">
    <property type="entry name" value="Polysacc_synt"/>
    <property type="match status" value="1"/>
</dbReference>
<dbReference type="GO" id="GO:0005886">
    <property type="term" value="C:plasma membrane"/>
    <property type="evidence" value="ECO:0007669"/>
    <property type="project" value="UniProtKB-SubCell"/>
</dbReference>
<dbReference type="Proteomes" id="UP000321776">
    <property type="component" value="Unassembled WGS sequence"/>
</dbReference>
<keyword evidence="2" id="KW-1003">Cell membrane</keyword>
<dbReference type="InterPro" id="IPR050833">
    <property type="entry name" value="Poly_Biosynth_Transport"/>
</dbReference>
<dbReference type="RefSeq" id="WP_147237711.1">
    <property type="nucleotide sequence ID" value="NZ_JAZHFZ010000037.1"/>
</dbReference>
<dbReference type="EMBL" id="JAZHGA010000036">
    <property type="protein sequence ID" value="MEM5344685.1"/>
    <property type="molecule type" value="Genomic_DNA"/>
</dbReference>
<keyword evidence="4 6" id="KW-1133">Transmembrane helix</keyword>
<reference evidence="8" key="2">
    <citation type="submission" date="2019-08" db="EMBL/GenBank/DDBJ databases">
        <authorList>
            <person name="Im W.-T."/>
        </authorList>
    </citation>
    <scope>NUCLEOTIDE SEQUENCE</scope>
    <source>
        <strain evidence="8">NF 2-5-3</strain>
    </source>
</reference>
<dbReference type="InterPro" id="IPR002797">
    <property type="entry name" value="Polysacc_synth"/>
</dbReference>
<evidence type="ECO:0000256" key="1">
    <source>
        <dbReference type="ARBA" id="ARBA00004651"/>
    </source>
</evidence>
<sequence length="415" mass="44922">MSSVRKNAAFLLVVQISTYVVPMLIVPWQTRVLSAEGFGRLSVAMAIIMYFVNLAQYGFDLTVTPQISVHRDDREKRTEIFWTTLTAQILIACAGFVVLMALTFIVGRLENDRELLAIGYGTALGASLCPGWYMQGIEKLKLLSIVTFTGRVLSLPAMLLLVRSKSDIYWAIGINSAVILGSSAVILGYVLLRGEVGRFRTSVVDIVAALRAGWQVFVAMFSVNFYAYTNTVVLGFVAGNVEAGYFAAADKLVKAGIGMITPLSNAAYPRISYLMHHARDDAMVLLRKLLAAQGTIMLAVSLTIFVSAPYAVKVLYGAHFAPATDVLRWMAFLPLMAALTNIFGVQAMLPLGMKSQFSRILLSSGALNVVLIYILATWFAAIGAAAAVLVTQTAVVAAMAYTLYAKGVVQALDSR</sequence>
<feature type="transmembrane region" description="Helical" evidence="6">
    <location>
        <begin position="168"/>
        <end position="192"/>
    </location>
</feature>
<feature type="transmembrane region" description="Helical" evidence="6">
    <location>
        <begin position="80"/>
        <end position="105"/>
    </location>
</feature>
<reference evidence="7 10" key="3">
    <citation type="submission" date="2024-01" db="EMBL/GenBank/DDBJ databases">
        <title>The diversity of rhizobia nodulating Mimosa spp. in eleven states of Brazil covering several biomes is determined by host plant, location, and edaphic factors.</title>
        <authorList>
            <person name="Rouws L."/>
            <person name="Barauna A."/>
            <person name="Beukes C."/>
            <person name="De Faria S.M."/>
            <person name="Gross E."/>
            <person name="Dos Reis Junior F.B."/>
            <person name="Simon M."/>
            <person name="Maluk M."/>
            <person name="Odee D.W."/>
            <person name="Kenicer G."/>
            <person name="Young J.P.W."/>
            <person name="Reis V.M."/>
            <person name="Zilli J."/>
            <person name="James E.K."/>
        </authorList>
    </citation>
    <scope>NUCLEOTIDE SEQUENCE [LARGE SCALE GENOMIC DNA]</scope>
    <source>
        <strain evidence="7 10">JPY530</strain>
    </source>
</reference>
<name>A0A5C6V5U0_9BURK</name>
<comment type="subcellular location">
    <subcellularLocation>
        <location evidence="1">Cell membrane</location>
        <topology evidence="1">Multi-pass membrane protein</topology>
    </subcellularLocation>
</comment>
<dbReference type="PANTHER" id="PTHR30250">
    <property type="entry name" value="PST FAMILY PREDICTED COLANIC ACID TRANSPORTER"/>
    <property type="match status" value="1"/>
</dbReference>
<reference evidence="8 9" key="1">
    <citation type="journal article" date="2018" name="Int. J. Syst. Evol. Microbiol.">
        <title>Paraburkholderia azotifigens sp. nov., a nitrogen-fixing bacterium isolated from paddy soil.</title>
        <authorList>
            <person name="Choi G.M."/>
            <person name="Im W.T."/>
        </authorList>
    </citation>
    <scope>NUCLEOTIDE SEQUENCE [LARGE SCALE GENOMIC DNA]</scope>
    <source>
        <strain evidence="8 9">NF 2-5-3</strain>
    </source>
</reference>
<feature type="transmembrane region" description="Helical" evidence="6">
    <location>
        <begin position="386"/>
        <end position="405"/>
    </location>
</feature>
<evidence type="ECO:0000313" key="9">
    <source>
        <dbReference type="Proteomes" id="UP000321776"/>
    </source>
</evidence>
<proteinExistence type="predicted"/>
<keyword evidence="10" id="KW-1185">Reference proteome</keyword>
<feature type="transmembrane region" description="Helical" evidence="6">
    <location>
        <begin position="7"/>
        <end position="26"/>
    </location>
</feature>
<evidence type="ECO:0000256" key="6">
    <source>
        <dbReference type="SAM" id="Phobius"/>
    </source>
</evidence>
<evidence type="ECO:0000256" key="5">
    <source>
        <dbReference type="ARBA" id="ARBA00023136"/>
    </source>
</evidence>
<dbReference type="Proteomes" id="UP001481677">
    <property type="component" value="Unassembled WGS sequence"/>
</dbReference>
<gene>
    <name evidence="8" type="ORF">FRZ40_38560</name>
    <name evidence="7" type="ORF">V4C56_34285</name>
</gene>
<evidence type="ECO:0000313" key="7">
    <source>
        <dbReference type="EMBL" id="MEM5344685.1"/>
    </source>
</evidence>
<feature type="transmembrane region" description="Helical" evidence="6">
    <location>
        <begin position="142"/>
        <end position="162"/>
    </location>
</feature>
<keyword evidence="5 6" id="KW-0472">Membrane</keyword>
<organism evidence="8 9">
    <name type="scientific">Paraburkholderia azotifigens</name>
    <dbReference type="NCBI Taxonomy" id="2057004"/>
    <lineage>
        <taxon>Bacteria</taxon>
        <taxon>Pseudomonadati</taxon>
        <taxon>Pseudomonadota</taxon>
        <taxon>Betaproteobacteria</taxon>
        <taxon>Burkholderiales</taxon>
        <taxon>Burkholderiaceae</taxon>
        <taxon>Paraburkholderia</taxon>
    </lineage>
</organism>
<feature type="transmembrane region" description="Helical" evidence="6">
    <location>
        <begin position="289"/>
        <end position="312"/>
    </location>
</feature>
<comment type="caution">
    <text evidence="8">The sequence shown here is derived from an EMBL/GenBank/DDBJ whole genome shotgun (WGS) entry which is preliminary data.</text>
</comment>
<feature type="transmembrane region" description="Helical" evidence="6">
    <location>
        <begin position="38"/>
        <end position="59"/>
    </location>
</feature>
<feature type="transmembrane region" description="Helical" evidence="6">
    <location>
        <begin position="360"/>
        <end position="380"/>
    </location>
</feature>
<evidence type="ECO:0000256" key="4">
    <source>
        <dbReference type="ARBA" id="ARBA00022989"/>
    </source>
</evidence>
<dbReference type="CDD" id="cd13128">
    <property type="entry name" value="MATE_Wzx_like"/>
    <property type="match status" value="1"/>
</dbReference>
<dbReference type="PANTHER" id="PTHR30250:SF11">
    <property type="entry name" value="O-ANTIGEN TRANSPORTER-RELATED"/>
    <property type="match status" value="1"/>
</dbReference>
<keyword evidence="3 6" id="KW-0812">Transmembrane</keyword>